<evidence type="ECO:0000256" key="1">
    <source>
        <dbReference type="SAM" id="MobiDB-lite"/>
    </source>
</evidence>
<evidence type="ECO:0000256" key="2">
    <source>
        <dbReference type="SAM" id="SignalP"/>
    </source>
</evidence>
<reference evidence="3 4" key="1">
    <citation type="journal article" date="2019" name="Sci. Rep.">
        <title>Comparative genomics of chytrid fungi reveal insights into the obligate biotrophic and pathogenic lifestyle of Synchytrium endobioticum.</title>
        <authorList>
            <person name="van de Vossenberg B.T.L.H."/>
            <person name="Warris S."/>
            <person name="Nguyen H.D.T."/>
            <person name="van Gent-Pelzer M.P.E."/>
            <person name="Joly D.L."/>
            <person name="van de Geest H.C."/>
            <person name="Bonants P.J.M."/>
            <person name="Smith D.S."/>
            <person name="Levesque C.A."/>
            <person name="van der Lee T.A.J."/>
        </authorList>
    </citation>
    <scope>NUCLEOTIDE SEQUENCE [LARGE SCALE GENOMIC DNA]</scope>
    <source>
        <strain evidence="3 4">LEV6574</strain>
    </source>
</reference>
<feature type="signal peptide" evidence="2">
    <location>
        <begin position="1"/>
        <end position="18"/>
    </location>
</feature>
<sequence>MRTIHYLLLVVWASYCLAAPTPGRDAAATDVPTSSAHIPSHANFHDQLIHGQMALLRASYMQNVVFRERMLDDLRVWVLRDVTAYVEGVEKELDSQSGPRSAAMSSLKDMRDFISSFPGHIEPASDMEKLMSNAIVHIAQVLERATQIKVQRQAHQSTEAVTDRDFSNQLQETESRSMPIGVQGNGAESIFSGRFDVSESSNVDRYPKSDPIARPRFIDFLGVGAEPESQRPLDTTESPNVHPYLQSGSIASPMLIDFFAVESERQRRSDVAEAPTRSATGSRDDSLRLSNPHDYSRHDSTHTGSGSTSGGPRLRDHSNHGAGPSDDGNPRSKIQRTEVRGRGKGLE</sequence>
<proteinExistence type="predicted"/>
<organism evidence="3 4">
    <name type="scientific">Synchytrium endobioticum</name>
    <dbReference type="NCBI Taxonomy" id="286115"/>
    <lineage>
        <taxon>Eukaryota</taxon>
        <taxon>Fungi</taxon>
        <taxon>Fungi incertae sedis</taxon>
        <taxon>Chytridiomycota</taxon>
        <taxon>Chytridiomycota incertae sedis</taxon>
        <taxon>Chytridiomycetes</taxon>
        <taxon>Synchytriales</taxon>
        <taxon>Synchytriaceae</taxon>
        <taxon>Synchytrium</taxon>
    </lineage>
</organism>
<accession>A0A507CNI1</accession>
<evidence type="ECO:0000313" key="4">
    <source>
        <dbReference type="Proteomes" id="UP000320475"/>
    </source>
</evidence>
<dbReference type="AlphaFoldDB" id="A0A507CNI1"/>
<name>A0A507CNI1_9FUNG</name>
<gene>
    <name evidence="3" type="ORF">SeLEV6574_g06480</name>
</gene>
<keyword evidence="2" id="KW-0732">Signal</keyword>
<feature type="compositionally biased region" description="Basic and acidic residues" evidence="1">
    <location>
        <begin position="335"/>
        <end position="347"/>
    </location>
</feature>
<comment type="caution">
    <text evidence="3">The sequence shown here is derived from an EMBL/GenBank/DDBJ whole genome shotgun (WGS) entry which is preliminary data.</text>
</comment>
<protein>
    <submittedName>
        <fullName evidence="3">Uncharacterized protein</fullName>
    </submittedName>
</protein>
<dbReference type="VEuPathDB" id="FungiDB:SeMB42_g01098"/>
<feature type="region of interest" description="Disordered" evidence="1">
    <location>
        <begin position="227"/>
        <end position="247"/>
    </location>
</feature>
<dbReference type="Proteomes" id="UP000320475">
    <property type="component" value="Unassembled WGS sequence"/>
</dbReference>
<dbReference type="EMBL" id="QEAM01000370">
    <property type="protein sequence ID" value="TPX40684.1"/>
    <property type="molecule type" value="Genomic_DNA"/>
</dbReference>
<evidence type="ECO:0000313" key="3">
    <source>
        <dbReference type="EMBL" id="TPX40684.1"/>
    </source>
</evidence>
<feature type="region of interest" description="Disordered" evidence="1">
    <location>
        <begin position="267"/>
        <end position="347"/>
    </location>
</feature>
<feature type="chain" id="PRO_5021208706" evidence="2">
    <location>
        <begin position="19"/>
        <end position="347"/>
    </location>
</feature>